<dbReference type="EMBL" id="JAFFZN010000027">
    <property type="protein sequence ID" value="MBO8188792.1"/>
    <property type="molecule type" value="Genomic_DNA"/>
</dbReference>
<feature type="compositionally biased region" description="Low complexity" evidence="1">
    <location>
        <begin position="244"/>
        <end position="255"/>
    </location>
</feature>
<sequence length="274" mass="29964">MAPITRLYNRVMVRCPSIEESAGKPLAWVYNRAMAADDTLSTPPPGPSTPTVPETLSEEQAERMFAEMNEIIRAGEETRRLRTEMIRLLARSGWSQEKIAQLAGMSQPAVSKQVTKYKSDRSADTPPPTVDLSLDQNDTPWLEGRLWGLAEEISAAGPDSARCTRFLHAIARGRKRFTPQTVDELRRLVEDDLLRHRTELPGGYRAAYDRISRGLDVPAPVSPPGPTSSPAPVSPPGLVPTPGQPGTAATAPAPASVRRALARQVQRDHLRHSG</sequence>
<dbReference type="Proteomes" id="UP001518976">
    <property type="component" value="Unassembled WGS sequence"/>
</dbReference>
<keyword evidence="3" id="KW-1185">Reference proteome</keyword>
<proteinExistence type="predicted"/>
<evidence type="ECO:0000256" key="1">
    <source>
        <dbReference type="SAM" id="MobiDB-lite"/>
    </source>
</evidence>
<name>A0ABS3X086_9ACTN</name>
<comment type="caution">
    <text evidence="2">The sequence shown here is derived from an EMBL/GenBank/DDBJ whole genome shotgun (WGS) entry which is preliminary data.</text>
</comment>
<organism evidence="2 3">
    <name type="scientific">Streptomyces spirodelae</name>
    <dbReference type="NCBI Taxonomy" id="2812904"/>
    <lineage>
        <taxon>Bacteria</taxon>
        <taxon>Bacillati</taxon>
        <taxon>Actinomycetota</taxon>
        <taxon>Actinomycetes</taxon>
        <taxon>Kitasatosporales</taxon>
        <taxon>Streptomycetaceae</taxon>
        <taxon>Streptomyces</taxon>
    </lineage>
</organism>
<gene>
    <name evidence="2" type="ORF">JW592_25450</name>
</gene>
<feature type="compositionally biased region" description="Pro residues" evidence="1">
    <location>
        <begin position="220"/>
        <end position="243"/>
    </location>
</feature>
<reference evidence="2 3" key="1">
    <citation type="submission" date="2021-02" db="EMBL/GenBank/DDBJ databases">
        <title>Streptomyces spirodelae sp. nov., isolated from duckweed.</title>
        <authorList>
            <person name="Saimee Y."/>
            <person name="Duangmal K."/>
        </authorList>
    </citation>
    <scope>NUCLEOTIDE SEQUENCE [LARGE SCALE GENOMIC DNA]</scope>
    <source>
        <strain evidence="2 3">DW4-2</strain>
    </source>
</reference>
<evidence type="ECO:0000313" key="2">
    <source>
        <dbReference type="EMBL" id="MBO8188792.1"/>
    </source>
</evidence>
<feature type="region of interest" description="Disordered" evidence="1">
    <location>
        <begin position="216"/>
        <end position="274"/>
    </location>
</feature>
<protein>
    <submittedName>
        <fullName evidence="2">Sigma-70 family RNA polymerase sigma factor</fullName>
    </submittedName>
</protein>
<evidence type="ECO:0000313" key="3">
    <source>
        <dbReference type="Proteomes" id="UP001518976"/>
    </source>
</evidence>
<accession>A0ABS3X086</accession>